<name>A0A7E4VD48_PANRE</name>
<reference evidence="3" key="1">
    <citation type="journal article" date="2013" name="Genetics">
        <title>The draft genome and transcriptome of Panagrellus redivivus are shaped by the harsh demands of a free-living lifestyle.</title>
        <authorList>
            <person name="Srinivasan J."/>
            <person name="Dillman A.R."/>
            <person name="Macchietto M.G."/>
            <person name="Heikkinen L."/>
            <person name="Lakso M."/>
            <person name="Fracchia K.M."/>
            <person name="Antoshechkin I."/>
            <person name="Mortazavi A."/>
            <person name="Wong G."/>
            <person name="Sternberg P.W."/>
        </authorList>
    </citation>
    <scope>NUCLEOTIDE SEQUENCE [LARGE SCALE GENOMIC DNA]</scope>
    <source>
        <strain evidence="3">MT8872</strain>
    </source>
</reference>
<proteinExistence type="predicted"/>
<dbReference type="Gene3D" id="3.20.110.10">
    <property type="entry name" value="Glycoside hydrolase 38, N terminal domain"/>
    <property type="match status" value="1"/>
</dbReference>
<evidence type="ECO:0000313" key="3">
    <source>
        <dbReference type="Proteomes" id="UP000492821"/>
    </source>
</evidence>
<sequence length="87" mass="9878">MQRLLVALLASLLAVSFADKCAWDSCPAYTNDGSVNVHLIAHTHDDAGWLKTVDDYFTGYNAHQTELPRFQTFLMYTYILAPKHFKV</sequence>
<dbReference type="GO" id="GO:0004559">
    <property type="term" value="F:alpha-mannosidase activity"/>
    <property type="evidence" value="ECO:0007669"/>
    <property type="project" value="InterPro"/>
</dbReference>
<feature type="domain" description="Glycoside hydrolase family 38 N-terminal" evidence="2">
    <location>
        <begin position="36"/>
        <end position="61"/>
    </location>
</feature>
<feature type="chain" id="PRO_5029007692" evidence="1">
    <location>
        <begin position="19"/>
        <end position="87"/>
    </location>
</feature>
<dbReference type="InterPro" id="IPR027291">
    <property type="entry name" value="Glyco_hydro_38_N_sf"/>
</dbReference>
<reference evidence="4" key="2">
    <citation type="submission" date="2020-10" db="UniProtKB">
        <authorList>
            <consortium name="WormBaseParasite"/>
        </authorList>
    </citation>
    <scope>IDENTIFICATION</scope>
</reference>
<dbReference type="InterPro" id="IPR000602">
    <property type="entry name" value="Glyco_hydro_38_N"/>
</dbReference>
<keyword evidence="1" id="KW-0732">Signal</keyword>
<evidence type="ECO:0000256" key="1">
    <source>
        <dbReference type="SAM" id="SignalP"/>
    </source>
</evidence>
<protein>
    <submittedName>
        <fullName evidence="4">Glyco_hydro_38N domain-containing protein</fullName>
    </submittedName>
</protein>
<dbReference type="GO" id="GO:0006013">
    <property type="term" value="P:mannose metabolic process"/>
    <property type="evidence" value="ECO:0007669"/>
    <property type="project" value="InterPro"/>
</dbReference>
<evidence type="ECO:0000313" key="4">
    <source>
        <dbReference type="WBParaSite" id="Pan_g194.t1"/>
    </source>
</evidence>
<feature type="signal peptide" evidence="1">
    <location>
        <begin position="1"/>
        <end position="18"/>
    </location>
</feature>
<dbReference type="AlphaFoldDB" id="A0A7E4VD48"/>
<dbReference type="WBParaSite" id="Pan_g194.t1">
    <property type="protein sequence ID" value="Pan_g194.t1"/>
    <property type="gene ID" value="Pan_g194"/>
</dbReference>
<organism evidence="3 4">
    <name type="scientific">Panagrellus redivivus</name>
    <name type="common">Microworm</name>
    <dbReference type="NCBI Taxonomy" id="6233"/>
    <lineage>
        <taxon>Eukaryota</taxon>
        <taxon>Metazoa</taxon>
        <taxon>Ecdysozoa</taxon>
        <taxon>Nematoda</taxon>
        <taxon>Chromadorea</taxon>
        <taxon>Rhabditida</taxon>
        <taxon>Tylenchina</taxon>
        <taxon>Panagrolaimomorpha</taxon>
        <taxon>Panagrolaimoidea</taxon>
        <taxon>Panagrolaimidae</taxon>
        <taxon>Panagrellus</taxon>
    </lineage>
</organism>
<dbReference type="Pfam" id="PF01074">
    <property type="entry name" value="Glyco_hydro_38N"/>
    <property type="match status" value="1"/>
</dbReference>
<dbReference type="Proteomes" id="UP000492821">
    <property type="component" value="Unassembled WGS sequence"/>
</dbReference>
<dbReference type="SUPFAM" id="SSF88713">
    <property type="entry name" value="Glycoside hydrolase/deacetylase"/>
    <property type="match status" value="1"/>
</dbReference>
<evidence type="ECO:0000259" key="2">
    <source>
        <dbReference type="Pfam" id="PF01074"/>
    </source>
</evidence>
<accession>A0A7E4VD48</accession>
<keyword evidence="3" id="KW-1185">Reference proteome</keyword>
<dbReference type="InterPro" id="IPR011330">
    <property type="entry name" value="Glyco_hydro/deAcase_b/a-brl"/>
</dbReference>